<organism evidence="1">
    <name type="scientific">marine sediment metagenome</name>
    <dbReference type="NCBI Taxonomy" id="412755"/>
    <lineage>
        <taxon>unclassified sequences</taxon>
        <taxon>metagenomes</taxon>
        <taxon>ecological metagenomes</taxon>
    </lineage>
</organism>
<protein>
    <submittedName>
        <fullName evidence="1">Uncharacterized protein</fullName>
    </submittedName>
</protein>
<accession>A0A0F9FQ00</accession>
<gene>
    <name evidence="1" type="ORF">LCGC14_2004250</name>
</gene>
<reference evidence="1" key="1">
    <citation type="journal article" date="2015" name="Nature">
        <title>Complex archaea that bridge the gap between prokaryotes and eukaryotes.</title>
        <authorList>
            <person name="Spang A."/>
            <person name="Saw J.H."/>
            <person name="Jorgensen S.L."/>
            <person name="Zaremba-Niedzwiedzka K."/>
            <person name="Martijn J."/>
            <person name="Lind A.E."/>
            <person name="van Eijk R."/>
            <person name="Schleper C."/>
            <person name="Guy L."/>
            <person name="Ettema T.J."/>
        </authorList>
    </citation>
    <scope>NUCLEOTIDE SEQUENCE</scope>
</reference>
<proteinExistence type="predicted"/>
<evidence type="ECO:0000313" key="1">
    <source>
        <dbReference type="EMBL" id="KKL80491.1"/>
    </source>
</evidence>
<dbReference type="AlphaFoldDB" id="A0A0F9FQ00"/>
<name>A0A0F9FQ00_9ZZZZ</name>
<dbReference type="EMBL" id="LAZR01022838">
    <property type="protein sequence ID" value="KKL80491.1"/>
    <property type="molecule type" value="Genomic_DNA"/>
</dbReference>
<comment type="caution">
    <text evidence="1">The sequence shown here is derived from an EMBL/GenBank/DDBJ whole genome shotgun (WGS) entry which is preliminary data.</text>
</comment>
<sequence>MLDLIRRWWLNSRPIPPTKNEVLDVARQRMMSIRQCARKGGYTSLSGITVEQLAEEILKAKRMLNELLAMPREKVFYPSVVMGEWKVDEISGSDNSQVID</sequence>